<organism evidence="3 4">
    <name type="scientific">Ceratitis capitata</name>
    <name type="common">Mediterranean fruit fly</name>
    <name type="synonym">Tephritis capitata</name>
    <dbReference type="NCBI Taxonomy" id="7213"/>
    <lineage>
        <taxon>Eukaryota</taxon>
        <taxon>Metazoa</taxon>
        <taxon>Ecdysozoa</taxon>
        <taxon>Arthropoda</taxon>
        <taxon>Hexapoda</taxon>
        <taxon>Insecta</taxon>
        <taxon>Pterygota</taxon>
        <taxon>Neoptera</taxon>
        <taxon>Endopterygota</taxon>
        <taxon>Diptera</taxon>
        <taxon>Brachycera</taxon>
        <taxon>Muscomorpha</taxon>
        <taxon>Tephritoidea</taxon>
        <taxon>Tephritidae</taxon>
        <taxon>Ceratitis</taxon>
        <taxon>Ceratitis</taxon>
    </lineage>
</organism>
<protein>
    <submittedName>
        <fullName evidence="3">(Mediterranean fruit fly) hypothetical protein</fullName>
    </submittedName>
</protein>
<dbReference type="OrthoDB" id="10029558at2759"/>
<dbReference type="InterPro" id="IPR001766">
    <property type="entry name" value="Fork_head_dom"/>
</dbReference>
<sequence length="242" mass="28277">MSMPRASSSNNCDGYNTDVMIEADDERDLTSLTWLMELRNQSFCWPNVMQLVTSDDDVITNYTSNSNKQQDSNNSSFMEHKNNFTNIYNNIDKTFVAKGYMVKSSCNKIITHECDKQQNVGSNNNECTSKISKRSWIGNNKYIEKTFKKPTINLKTNPQKVQMKRATPTERFEMFLEKIKRVLAEYKKTALNYQTDTTVKPPFNYSHIIGMVMLENGRVTLQQICSWIENKFAFFRVRKKWN</sequence>
<dbReference type="PRINTS" id="PR00053">
    <property type="entry name" value="FORKHEAD"/>
</dbReference>
<gene>
    <name evidence="3" type="ORF">CCAP1982_LOCUS9916</name>
</gene>
<proteinExistence type="predicted"/>
<dbReference type="InterPro" id="IPR036390">
    <property type="entry name" value="WH_DNA-bd_sf"/>
</dbReference>
<name>A0A811UQK8_CERCA</name>
<comment type="caution">
    <text evidence="3">The sequence shown here is derived from an EMBL/GenBank/DDBJ whole genome shotgun (WGS) entry which is preliminary data.</text>
</comment>
<dbReference type="AlphaFoldDB" id="A0A811UQK8"/>
<reference evidence="3" key="1">
    <citation type="submission" date="2020-11" db="EMBL/GenBank/DDBJ databases">
        <authorList>
            <person name="Whitehead M."/>
        </authorList>
    </citation>
    <scope>NUCLEOTIDE SEQUENCE</scope>
    <source>
        <strain evidence="3">EGII</strain>
    </source>
</reference>
<dbReference type="SUPFAM" id="SSF46785">
    <property type="entry name" value="Winged helix' DNA-binding domain"/>
    <property type="match status" value="1"/>
</dbReference>
<keyword evidence="4" id="KW-1185">Reference proteome</keyword>
<evidence type="ECO:0000313" key="3">
    <source>
        <dbReference type="EMBL" id="CAD7001419.1"/>
    </source>
</evidence>
<dbReference type="InterPro" id="IPR036388">
    <property type="entry name" value="WH-like_DNA-bd_sf"/>
</dbReference>
<feature type="domain" description="Fork-head" evidence="2">
    <location>
        <begin position="200"/>
        <end position="241"/>
    </location>
</feature>
<keyword evidence="1" id="KW-0238">DNA-binding</keyword>
<evidence type="ECO:0000313" key="4">
    <source>
        <dbReference type="Proteomes" id="UP000606786"/>
    </source>
</evidence>
<dbReference type="EMBL" id="CAJHJT010000023">
    <property type="protein sequence ID" value="CAD7001419.1"/>
    <property type="molecule type" value="Genomic_DNA"/>
</dbReference>
<accession>A0A811UQK8</accession>
<dbReference type="Gene3D" id="1.10.10.10">
    <property type="entry name" value="Winged helix-like DNA-binding domain superfamily/Winged helix DNA-binding domain"/>
    <property type="match status" value="1"/>
</dbReference>
<dbReference type="Proteomes" id="UP000606786">
    <property type="component" value="Unassembled WGS sequence"/>
</dbReference>
<dbReference type="GO" id="GO:0003700">
    <property type="term" value="F:DNA-binding transcription factor activity"/>
    <property type="evidence" value="ECO:0007669"/>
    <property type="project" value="InterPro"/>
</dbReference>
<dbReference type="GO" id="GO:0043565">
    <property type="term" value="F:sequence-specific DNA binding"/>
    <property type="evidence" value="ECO:0007669"/>
    <property type="project" value="InterPro"/>
</dbReference>
<dbReference type="Pfam" id="PF00250">
    <property type="entry name" value="Forkhead"/>
    <property type="match status" value="1"/>
</dbReference>
<evidence type="ECO:0000256" key="1">
    <source>
        <dbReference type="ARBA" id="ARBA00023125"/>
    </source>
</evidence>
<feature type="non-terminal residue" evidence="3">
    <location>
        <position position="242"/>
    </location>
</feature>
<evidence type="ECO:0000259" key="2">
    <source>
        <dbReference type="Pfam" id="PF00250"/>
    </source>
</evidence>